<evidence type="ECO:0000313" key="1">
    <source>
        <dbReference type="EMBL" id="SKA07927.1"/>
    </source>
</evidence>
<dbReference type="RefSeq" id="WP_143814236.1">
    <property type="nucleotide sequence ID" value="NZ_FUXP01000006.1"/>
</dbReference>
<proteinExistence type="predicted"/>
<sequence>MEVAEAGRTHLLSALDFPDTHVLAGDLTGDGESEILVELFSSASGSCYELWLPRGATYHQYDDVFCNPVSEPDGTLRTVRRDGPFSHITTYLPDEERGLRKLSRQEPLNRDFSRFSEWRQDGAMEEAIIFLGLPECGEARVVIDSVRSLRESPRGDTTGRVQGEVRVLSISEEEPFDQHWVQVQAPDGSEGWLLPEELGDIGAAAMRHCRARSTISGDAKKPLRQKLQ</sequence>
<protein>
    <submittedName>
        <fullName evidence="1">Uncharacterized protein</fullName>
    </submittedName>
</protein>
<evidence type="ECO:0000313" key="2">
    <source>
        <dbReference type="Proteomes" id="UP000190061"/>
    </source>
</evidence>
<keyword evidence="2" id="KW-1185">Reference proteome</keyword>
<dbReference type="STRING" id="1122188.SAMN02745674_01807"/>
<gene>
    <name evidence="1" type="ORF">SAMN02745674_01807</name>
</gene>
<organism evidence="1 2">
    <name type="scientific">Lysobacter spongiicola DSM 21749</name>
    <dbReference type="NCBI Taxonomy" id="1122188"/>
    <lineage>
        <taxon>Bacteria</taxon>
        <taxon>Pseudomonadati</taxon>
        <taxon>Pseudomonadota</taxon>
        <taxon>Gammaproteobacteria</taxon>
        <taxon>Lysobacterales</taxon>
        <taxon>Lysobacteraceae</taxon>
        <taxon>Novilysobacter</taxon>
    </lineage>
</organism>
<dbReference type="Proteomes" id="UP000190061">
    <property type="component" value="Unassembled WGS sequence"/>
</dbReference>
<name>A0A1T4QWJ2_9GAMM</name>
<reference evidence="1 2" key="1">
    <citation type="submission" date="2017-02" db="EMBL/GenBank/DDBJ databases">
        <authorList>
            <person name="Peterson S.W."/>
        </authorList>
    </citation>
    <scope>NUCLEOTIDE SEQUENCE [LARGE SCALE GENOMIC DNA]</scope>
    <source>
        <strain evidence="1 2">DSM 21749</strain>
    </source>
</reference>
<dbReference type="OrthoDB" id="6884118at2"/>
<dbReference type="EMBL" id="FUXP01000006">
    <property type="protein sequence ID" value="SKA07927.1"/>
    <property type="molecule type" value="Genomic_DNA"/>
</dbReference>
<dbReference type="AlphaFoldDB" id="A0A1T4QWJ2"/>
<accession>A0A1T4QWJ2</accession>